<evidence type="ECO:0000259" key="17">
    <source>
        <dbReference type="Pfam" id="PF10531"/>
    </source>
</evidence>
<evidence type="ECO:0000256" key="11">
    <source>
        <dbReference type="ARBA" id="ARBA00023136"/>
    </source>
</evidence>
<dbReference type="Proteomes" id="UP000326169">
    <property type="component" value="Unassembled WGS sequence"/>
</dbReference>
<dbReference type="RefSeq" id="WP_014274728.1">
    <property type="nucleotide sequence ID" value="NZ_BIMW01000075.1"/>
</dbReference>
<evidence type="ECO:0000313" key="20">
    <source>
        <dbReference type="Proteomes" id="UP000326169"/>
    </source>
</evidence>
<dbReference type="GeneID" id="301682476"/>
<dbReference type="Gene3D" id="3.10.560.10">
    <property type="entry name" value="Outer membrane lipoprotein wza domain like"/>
    <property type="match status" value="3"/>
</dbReference>
<evidence type="ECO:0000256" key="15">
    <source>
        <dbReference type="SAM" id="Phobius"/>
    </source>
</evidence>
<keyword evidence="3" id="KW-0813">Transport</keyword>
<keyword evidence="9" id="KW-0406">Ion transport</keyword>
<feature type="domain" description="Polysaccharide export protein N-terminal" evidence="16">
    <location>
        <begin position="73"/>
        <end position="147"/>
    </location>
</feature>
<comment type="subcellular location">
    <subcellularLocation>
        <location evidence="1">Cell outer membrane</location>
        <topology evidence="1">Multi-pass membrane protein</topology>
    </subcellularLocation>
</comment>
<dbReference type="Pfam" id="PF10531">
    <property type="entry name" value="SLBB"/>
    <property type="match status" value="1"/>
</dbReference>
<evidence type="ECO:0000256" key="9">
    <source>
        <dbReference type="ARBA" id="ARBA00023065"/>
    </source>
</evidence>
<dbReference type="InterPro" id="IPR049712">
    <property type="entry name" value="Poly_export"/>
</dbReference>
<evidence type="ECO:0000256" key="4">
    <source>
        <dbReference type="ARBA" id="ARBA00022452"/>
    </source>
</evidence>
<evidence type="ECO:0000256" key="5">
    <source>
        <dbReference type="ARBA" id="ARBA00022597"/>
    </source>
</evidence>
<evidence type="ECO:0000259" key="16">
    <source>
        <dbReference type="Pfam" id="PF02563"/>
    </source>
</evidence>
<feature type="domain" description="SLBB" evidence="18">
    <location>
        <begin position="319"/>
        <end position="380"/>
    </location>
</feature>
<keyword evidence="11 15" id="KW-0472">Membrane</keyword>
<protein>
    <recommendedName>
        <fullName evidence="21">Polysaccharide export protein</fullName>
    </recommendedName>
</protein>
<keyword evidence="13" id="KW-0998">Cell outer membrane</keyword>
<keyword evidence="12" id="KW-0564">Palmitate</keyword>
<evidence type="ECO:0000313" key="19">
    <source>
        <dbReference type="EMBL" id="GCE93566.1"/>
    </source>
</evidence>
<comment type="similarity">
    <text evidence="2">Belongs to the BexD/CtrA/VexA family.</text>
</comment>
<proteinExistence type="inferred from homology"/>
<evidence type="ECO:0000256" key="3">
    <source>
        <dbReference type="ARBA" id="ARBA00022448"/>
    </source>
</evidence>
<keyword evidence="5" id="KW-0762">Sugar transport</keyword>
<dbReference type="PANTHER" id="PTHR33619:SF3">
    <property type="entry name" value="POLYSACCHARIDE EXPORT PROTEIN GFCE-RELATED"/>
    <property type="match status" value="1"/>
</dbReference>
<dbReference type="EMBL" id="BIMW01000075">
    <property type="protein sequence ID" value="GCE93566.1"/>
    <property type="molecule type" value="Genomic_DNA"/>
</dbReference>
<evidence type="ECO:0000256" key="13">
    <source>
        <dbReference type="ARBA" id="ARBA00023237"/>
    </source>
</evidence>
<dbReference type="Pfam" id="PF02563">
    <property type="entry name" value="Poly_export"/>
    <property type="match status" value="1"/>
</dbReference>
<keyword evidence="4" id="KW-1134">Transmembrane beta strand</keyword>
<evidence type="ECO:0000256" key="6">
    <source>
        <dbReference type="ARBA" id="ARBA00022692"/>
    </source>
</evidence>
<evidence type="ECO:0000256" key="12">
    <source>
        <dbReference type="ARBA" id="ARBA00023139"/>
    </source>
</evidence>
<keyword evidence="10" id="KW-0626">Porin</keyword>
<dbReference type="Pfam" id="PF22461">
    <property type="entry name" value="SLBB_2"/>
    <property type="match status" value="1"/>
</dbReference>
<evidence type="ECO:0008006" key="21">
    <source>
        <dbReference type="Google" id="ProtNLM"/>
    </source>
</evidence>
<feature type="transmembrane region" description="Helical" evidence="15">
    <location>
        <begin position="21"/>
        <end position="43"/>
    </location>
</feature>
<keyword evidence="20" id="KW-1185">Reference proteome</keyword>
<evidence type="ECO:0000256" key="8">
    <source>
        <dbReference type="ARBA" id="ARBA00023047"/>
    </source>
</evidence>
<dbReference type="Gene3D" id="3.30.1950.10">
    <property type="entry name" value="wza like domain"/>
    <property type="match status" value="1"/>
</dbReference>
<evidence type="ECO:0000256" key="10">
    <source>
        <dbReference type="ARBA" id="ARBA00023114"/>
    </source>
</evidence>
<accession>A0A5M3T6Y9</accession>
<evidence type="ECO:0000256" key="1">
    <source>
        <dbReference type="ARBA" id="ARBA00004571"/>
    </source>
</evidence>
<comment type="caution">
    <text evidence="19">The sequence shown here is derived from an EMBL/GenBank/DDBJ whole genome shotgun (WGS) entry which is preliminary data.</text>
</comment>
<keyword evidence="14" id="KW-0449">Lipoprotein</keyword>
<dbReference type="InterPro" id="IPR054765">
    <property type="entry name" value="SLBB_dom"/>
</dbReference>
<sequence>MHNIIKHKILKNGFIYKTENLYFFLFKVSGVCLTLLLMPLPAWGQFLPPPPMPTINNGSNNNGSSNLSPVLSGEYILGSGDSIEIDIFNVPEYSGERGRHQVSVDGTLNLPLIGRVAVQGMTIEQVSDLLKERYGEYLQRPLITVKLWERRPVQVAIAGEVKRPGSYTVSGNSQPQNMGGVSSAATVTGVLRMAGGITTSADIRQVKIRRPGVGGEETIVNLDLWELLQNGDLSQDLALRDGDRIYIPTVTNINRHEARQLSSANFASNADGPINVAVVGEVNRPGTHILSIDTMAATEGENVSELRGIAGVDLVGVFTVTRAIKVAGGITPEADIRQIRVRRISRTGTEQTVIVDLWQLLQEGDLQEDITLQGGDTIIVPKAQAVDATVSGNVATASFSPGIMRVSVVGEVLQPGTITVPPNSSLNQVILAAGGLKRGQADSNGVELIRISPDGTVSRRVISVNLSDDVNEANNPVLRNNDVVMVNRSGGAAFREGVGTVVNTLSPINNVLGFLRFISIF</sequence>
<evidence type="ECO:0000256" key="2">
    <source>
        <dbReference type="ARBA" id="ARBA00009450"/>
    </source>
</evidence>
<keyword evidence="7" id="KW-0732">Signal</keyword>
<keyword evidence="8" id="KW-0625">Polysaccharide transport</keyword>
<evidence type="ECO:0000259" key="18">
    <source>
        <dbReference type="Pfam" id="PF22461"/>
    </source>
</evidence>
<dbReference type="InterPro" id="IPR019554">
    <property type="entry name" value="Soluble_ligand-bd"/>
</dbReference>
<name>A0A5M3T6Y9_LIMPL</name>
<dbReference type="InterPro" id="IPR003715">
    <property type="entry name" value="Poly_export_N"/>
</dbReference>
<feature type="domain" description="Soluble ligand binding" evidence="17">
    <location>
        <begin position="406"/>
        <end position="457"/>
    </location>
</feature>
<reference evidence="19 20" key="1">
    <citation type="journal article" date="2019" name="J Genomics">
        <title>The Draft Genome of a Hydrogen-producing Cyanobacterium, Arthrospira platensis NIES-46.</title>
        <authorList>
            <person name="Suzuki S."/>
            <person name="Yamaguchi H."/>
            <person name="Kawachi M."/>
        </authorList>
    </citation>
    <scope>NUCLEOTIDE SEQUENCE [LARGE SCALE GENOMIC DNA]</scope>
    <source>
        <strain evidence="19 20">NIES-46</strain>
    </source>
</reference>
<organism evidence="19 20">
    <name type="scientific">Limnospira platensis NIES-46</name>
    <dbReference type="NCBI Taxonomy" id="1236695"/>
    <lineage>
        <taxon>Bacteria</taxon>
        <taxon>Bacillati</taxon>
        <taxon>Cyanobacteriota</taxon>
        <taxon>Cyanophyceae</taxon>
        <taxon>Oscillatoriophycideae</taxon>
        <taxon>Oscillatoriales</taxon>
        <taxon>Sirenicapillariaceae</taxon>
        <taxon>Limnospira</taxon>
    </lineage>
</organism>
<evidence type="ECO:0000256" key="14">
    <source>
        <dbReference type="ARBA" id="ARBA00023288"/>
    </source>
</evidence>
<keyword evidence="15" id="KW-1133">Transmembrane helix</keyword>
<dbReference type="PANTHER" id="PTHR33619">
    <property type="entry name" value="POLYSACCHARIDE EXPORT PROTEIN GFCE-RELATED"/>
    <property type="match status" value="1"/>
</dbReference>
<evidence type="ECO:0000256" key="7">
    <source>
        <dbReference type="ARBA" id="ARBA00022729"/>
    </source>
</evidence>
<gene>
    <name evidence="19" type="ORF">NIES46_16170</name>
</gene>
<keyword evidence="6 15" id="KW-0812">Transmembrane</keyword>